<feature type="region of interest" description="Disordered" evidence="2">
    <location>
        <begin position="1"/>
        <end position="23"/>
    </location>
</feature>
<organism evidence="3 4">
    <name type="scientific">Dorcoceras hygrometricum</name>
    <dbReference type="NCBI Taxonomy" id="472368"/>
    <lineage>
        <taxon>Eukaryota</taxon>
        <taxon>Viridiplantae</taxon>
        <taxon>Streptophyta</taxon>
        <taxon>Embryophyta</taxon>
        <taxon>Tracheophyta</taxon>
        <taxon>Spermatophyta</taxon>
        <taxon>Magnoliopsida</taxon>
        <taxon>eudicotyledons</taxon>
        <taxon>Gunneridae</taxon>
        <taxon>Pentapetalae</taxon>
        <taxon>asterids</taxon>
        <taxon>lamiids</taxon>
        <taxon>Lamiales</taxon>
        <taxon>Gesneriaceae</taxon>
        <taxon>Didymocarpoideae</taxon>
        <taxon>Trichosporeae</taxon>
        <taxon>Loxocarpinae</taxon>
        <taxon>Dorcoceras</taxon>
    </lineage>
</organism>
<dbReference type="EMBL" id="KV028163">
    <property type="protein sequence ID" value="KZV13711.1"/>
    <property type="molecule type" value="Genomic_DNA"/>
</dbReference>
<gene>
    <name evidence="3" type="ORF">F511_45128</name>
</gene>
<sequence length="251" mass="27355">FATPRSARPGHPPTVQRNAFARAPGSGSNGSFIFGLMRLPLNWRLTATNLLRCMPTTERNMAGNQKSQHDPASHAGSWSLGKTIAALVAAVPLLGLTGAGVWKLVEFGKTQATVELQAKQIDELRADKLTLQTRVDSLESRSRSLEIKLALAEDSLAYTKKQLTETTALLSQSRTVAAELGESIKSNSPCVSIQKAISELEQRLDRDQAWLSSLSGPRREEAMAQLEQRQQSLRTCLTANLKGLTSRLPKP</sequence>
<dbReference type="AlphaFoldDB" id="A0A2Z6ZXC3"/>
<feature type="coiled-coil region" evidence="1">
    <location>
        <begin position="121"/>
        <end position="155"/>
    </location>
</feature>
<evidence type="ECO:0000256" key="1">
    <source>
        <dbReference type="SAM" id="Coils"/>
    </source>
</evidence>
<evidence type="ECO:0000256" key="2">
    <source>
        <dbReference type="SAM" id="MobiDB-lite"/>
    </source>
</evidence>
<keyword evidence="4" id="KW-1185">Reference proteome</keyword>
<protein>
    <submittedName>
        <fullName evidence="3">F-box protein</fullName>
    </submittedName>
</protein>
<evidence type="ECO:0000313" key="3">
    <source>
        <dbReference type="EMBL" id="KZV13711.1"/>
    </source>
</evidence>
<proteinExistence type="predicted"/>
<keyword evidence="1" id="KW-0175">Coiled coil</keyword>
<feature type="non-terminal residue" evidence="3">
    <location>
        <position position="1"/>
    </location>
</feature>
<accession>A0A2Z6ZXC3</accession>
<evidence type="ECO:0000313" key="4">
    <source>
        <dbReference type="Proteomes" id="UP000250235"/>
    </source>
</evidence>
<name>A0A2Z6ZXC3_9LAMI</name>
<dbReference type="Proteomes" id="UP000250235">
    <property type="component" value="Unassembled WGS sequence"/>
</dbReference>
<reference evidence="3 4" key="1">
    <citation type="journal article" date="2015" name="Proc. Natl. Acad. Sci. U.S.A.">
        <title>The resurrection genome of Boea hygrometrica: A blueprint for survival of dehydration.</title>
        <authorList>
            <person name="Xiao L."/>
            <person name="Yang G."/>
            <person name="Zhang L."/>
            <person name="Yang X."/>
            <person name="Zhao S."/>
            <person name="Ji Z."/>
            <person name="Zhou Q."/>
            <person name="Hu M."/>
            <person name="Wang Y."/>
            <person name="Chen M."/>
            <person name="Xu Y."/>
            <person name="Jin H."/>
            <person name="Xiao X."/>
            <person name="Hu G."/>
            <person name="Bao F."/>
            <person name="Hu Y."/>
            <person name="Wan P."/>
            <person name="Li L."/>
            <person name="Deng X."/>
            <person name="Kuang T."/>
            <person name="Xiang C."/>
            <person name="Zhu J.K."/>
            <person name="Oliver M.J."/>
            <person name="He Y."/>
        </authorList>
    </citation>
    <scope>NUCLEOTIDE SEQUENCE [LARGE SCALE GENOMIC DNA]</scope>
    <source>
        <strain evidence="4">cv. XS01</strain>
    </source>
</reference>